<reference evidence="1" key="1">
    <citation type="submission" date="2018-06" db="EMBL/GenBank/DDBJ databases">
        <authorList>
            <person name="Zhirakovskaya E."/>
        </authorList>
    </citation>
    <scope>NUCLEOTIDE SEQUENCE</scope>
</reference>
<sequence>MYERQQIMKVQFYQVLPKTGQFKYKSTSPAEYAWTSDVVPIVSYSIDILQVPANRDEALSQVLTPISRAKRATG</sequence>
<dbReference type="EMBL" id="UOFR01000024">
    <property type="protein sequence ID" value="VAW94060.1"/>
    <property type="molecule type" value="Genomic_DNA"/>
</dbReference>
<evidence type="ECO:0000313" key="1">
    <source>
        <dbReference type="EMBL" id="VAW94060.1"/>
    </source>
</evidence>
<organism evidence="1">
    <name type="scientific">hydrothermal vent metagenome</name>
    <dbReference type="NCBI Taxonomy" id="652676"/>
    <lineage>
        <taxon>unclassified sequences</taxon>
        <taxon>metagenomes</taxon>
        <taxon>ecological metagenomes</taxon>
    </lineage>
</organism>
<accession>A0A3B0ZXU2</accession>
<protein>
    <submittedName>
        <fullName evidence="1">Uncharacterized protein</fullName>
    </submittedName>
</protein>
<name>A0A3B0ZXU2_9ZZZZ</name>
<gene>
    <name evidence="1" type="ORF">MNBD_GAMMA21-2032</name>
</gene>
<proteinExistence type="predicted"/>
<dbReference type="AlphaFoldDB" id="A0A3B0ZXU2"/>